<dbReference type="Proteomes" id="UP000661607">
    <property type="component" value="Unassembled WGS sequence"/>
</dbReference>
<keyword evidence="2" id="KW-1185">Reference proteome</keyword>
<reference evidence="1 2" key="1">
    <citation type="submission" date="2020-10" db="EMBL/GenBank/DDBJ databases">
        <title>Sequencing the genomes of 1000 actinobacteria strains.</title>
        <authorList>
            <person name="Klenk H.-P."/>
        </authorList>
    </citation>
    <scope>NUCLEOTIDE SEQUENCE [LARGE SCALE GENOMIC DNA]</scope>
    <source>
        <strain evidence="1 2">DSM 43748</strain>
    </source>
</reference>
<organism evidence="1 2">
    <name type="scientific">Nonomuraea africana</name>
    <dbReference type="NCBI Taxonomy" id="46171"/>
    <lineage>
        <taxon>Bacteria</taxon>
        <taxon>Bacillati</taxon>
        <taxon>Actinomycetota</taxon>
        <taxon>Actinomycetes</taxon>
        <taxon>Streptosporangiales</taxon>
        <taxon>Streptosporangiaceae</taxon>
        <taxon>Nonomuraea</taxon>
    </lineage>
</organism>
<protein>
    <submittedName>
        <fullName evidence="1">Uncharacterized protein</fullName>
    </submittedName>
</protein>
<sequence length="90" mass="10551">MPRFERLTVEEARTLSRNELLPRIEEEQKFWYERMNSGQMRVGDDDAFKTFNRIMHIVINPDRAASADLVSGAPEEQDYWTKPLGELGHL</sequence>
<evidence type="ECO:0000313" key="2">
    <source>
        <dbReference type="Proteomes" id="UP000661607"/>
    </source>
</evidence>
<comment type="caution">
    <text evidence="1">The sequence shown here is derived from an EMBL/GenBank/DDBJ whole genome shotgun (WGS) entry which is preliminary data.</text>
</comment>
<gene>
    <name evidence="1" type="ORF">H4W81_007342</name>
</gene>
<proteinExistence type="predicted"/>
<name>A0ABR9KRA8_9ACTN</name>
<accession>A0ABR9KRA8</accession>
<evidence type="ECO:0000313" key="1">
    <source>
        <dbReference type="EMBL" id="MBE1564563.1"/>
    </source>
</evidence>
<dbReference type="RefSeq" id="WP_192778917.1">
    <property type="nucleotide sequence ID" value="NZ_BAAASY010000031.1"/>
</dbReference>
<dbReference type="EMBL" id="JADBEF010000001">
    <property type="protein sequence ID" value="MBE1564563.1"/>
    <property type="molecule type" value="Genomic_DNA"/>
</dbReference>